<evidence type="ECO:0000259" key="1">
    <source>
        <dbReference type="PROSITE" id="PS51746"/>
    </source>
</evidence>
<proteinExistence type="predicted"/>
<feature type="domain" description="PPM-type phosphatase" evidence="1">
    <location>
        <begin position="1"/>
        <end position="191"/>
    </location>
</feature>
<evidence type="ECO:0000313" key="3">
    <source>
        <dbReference type="Proteomes" id="UP000037510"/>
    </source>
</evidence>
<dbReference type="InterPro" id="IPR001932">
    <property type="entry name" value="PPM-type_phosphatase-like_dom"/>
</dbReference>
<gene>
    <name evidence="2" type="ORF">OBRU01_05696</name>
</gene>
<dbReference type="Gene3D" id="3.60.40.10">
    <property type="entry name" value="PPM-type phosphatase domain"/>
    <property type="match status" value="1"/>
</dbReference>
<dbReference type="SUPFAM" id="SSF81606">
    <property type="entry name" value="PP2C-like"/>
    <property type="match status" value="1"/>
</dbReference>
<protein>
    <submittedName>
        <fullName evidence="2">Putative serine/threonine protein phosphatase</fullName>
    </submittedName>
</protein>
<comment type="caution">
    <text evidence="2">The sequence shown here is derived from an EMBL/GenBank/DDBJ whole genome shotgun (WGS) entry which is preliminary data.</text>
</comment>
<reference evidence="2 3" key="1">
    <citation type="journal article" date="2015" name="Genome Biol. Evol.">
        <title>The genome of winter moth (Operophtera brumata) provides a genomic perspective on sexual dimorphism and phenology.</title>
        <authorList>
            <person name="Derks M.F."/>
            <person name="Smit S."/>
            <person name="Salis L."/>
            <person name="Schijlen E."/>
            <person name="Bossers A."/>
            <person name="Mateman C."/>
            <person name="Pijl A.S."/>
            <person name="de Ridder D."/>
            <person name="Groenen M.A."/>
            <person name="Visser M.E."/>
            <person name="Megens H.J."/>
        </authorList>
    </citation>
    <scope>NUCLEOTIDE SEQUENCE [LARGE SCALE GENOMIC DNA]</scope>
    <source>
        <strain evidence="2">WM2013NL</strain>
        <tissue evidence="2">Head and thorax</tissue>
    </source>
</reference>
<accession>A0A0L7LM42</accession>
<dbReference type="InterPro" id="IPR036457">
    <property type="entry name" value="PPM-type-like_dom_sf"/>
</dbReference>
<dbReference type="Pfam" id="PF00481">
    <property type="entry name" value="PP2C"/>
    <property type="match status" value="1"/>
</dbReference>
<dbReference type="PROSITE" id="PS51746">
    <property type="entry name" value="PPM_2"/>
    <property type="match status" value="1"/>
</dbReference>
<sequence length="210" mass="23297">MLTEYCSCRFRASNNVQQGDAQYKPYVTAKPEYATVDLDGDEDFVVVACDGLWDFVSEDDVALSVYRQIAVDPEKSVNMTKTMWDVVNIETGRSRRTLDFVEFLRRPDGSEFLNEGDAVDAVNMHFVSAAMTCGAPAADVPAAILALVAARAPADRSLRFHRFTPMEIFKIISMGVAHKPTKDIYDISISLLNEAAAPMLTHRVRDAPLI</sequence>
<dbReference type="STRING" id="104452.A0A0L7LM42"/>
<keyword evidence="3" id="KW-1185">Reference proteome</keyword>
<evidence type="ECO:0000313" key="2">
    <source>
        <dbReference type="EMBL" id="KOB76495.1"/>
    </source>
</evidence>
<dbReference type="AlphaFoldDB" id="A0A0L7LM42"/>
<dbReference type="EMBL" id="JTDY01000604">
    <property type="protein sequence ID" value="KOB76495.1"/>
    <property type="molecule type" value="Genomic_DNA"/>
</dbReference>
<dbReference type="Proteomes" id="UP000037510">
    <property type="component" value="Unassembled WGS sequence"/>
</dbReference>
<name>A0A0L7LM42_OPEBR</name>
<organism evidence="2 3">
    <name type="scientific">Operophtera brumata</name>
    <name type="common">Winter moth</name>
    <name type="synonym">Phalaena brumata</name>
    <dbReference type="NCBI Taxonomy" id="104452"/>
    <lineage>
        <taxon>Eukaryota</taxon>
        <taxon>Metazoa</taxon>
        <taxon>Ecdysozoa</taxon>
        <taxon>Arthropoda</taxon>
        <taxon>Hexapoda</taxon>
        <taxon>Insecta</taxon>
        <taxon>Pterygota</taxon>
        <taxon>Neoptera</taxon>
        <taxon>Endopterygota</taxon>
        <taxon>Lepidoptera</taxon>
        <taxon>Glossata</taxon>
        <taxon>Ditrysia</taxon>
        <taxon>Geometroidea</taxon>
        <taxon>Geometridae</taxon>
        <taxon>Larentiinae</taxon>
        <taxon>Operophtera</taxon>
    </lineage>
</organism>